<dbReference type="VEuPathDB" id="FungiDB:DNF11_3945"/>
<dbReference type="PANTHER" id="PTHR28228">
    <property type="entry name" value="SECRETORY COMPONENT PROTEIN SHR3"/>
    <property type="match status" value="1"/>
</dbReference>
<keyword evidence="3" id="KW-1185">Reference proteome</keyword>
<proteinExistence type="predicted"/>
<evidence type="ECO:0000313" key="3">
    <source>
        <dbReference type="Proteomes" id="UP000269793"/>
    </source>
</evidence>
<dbReference type="Pfam" id="PF08229">
    <property type="entry name" value="SHR3_chaperone"/>
    <property type="match status" value="1"/>
</dbReference>
<dbReference type="GO" id="GO:0051082">
    <property type="term" value="F:unfolded protein binding"/>
    <property type="evidence" value="ECO:0007669"/>
    <property type="project" value="TreeGrafter"/>
</dbReference>
<dbReference type="STRING" id="425264.A0A3G2S9X2"/>
<dbReference type="GO" id="GO:0005789">
    <property type="term" value="C:endoplasmic reticulum membrane"/>
    <property type="evidence" value="ECO:0007669"/>
    <property type="project" value="TreeGrafter"/>
</dbReference>
<dbReference type="PANTHER" id="PTHR28228:SF1">
    <property type="entry name" value="SECRETORY COMPONENT PROTEIN SHR3"/>
    <property type="match status" value="1"/>
</dbReference>
<dbReference type="SMART" id="SM00786">
    <property type="entry name" value="SHR3_chaperone"/>
    <property type="match status" value="1"/>
</dbReference>
<feature type="transmembrane region" description="Helical" evidence="1">
    <location>
        <begin position="150"/>
        <end position="171"/>
    </location>
</feature>
<accession>A0A3G2S9X2</accession>
<sequence length="210" mass="23921">MGFRTGFVIGSVLFVYGILYITSTYDYPLLFQNGFTAEDVEKSASFYLSVYHAPLSVKVLIHSVFAIGMIGIVAKIIRWGEEDKYFGSISLLLYFSSLLMYVSIEIPNMRVLARPTERNIVNRAVYDADDKRKLENYEFYPLTSRERVSVVQVIGATNVIITALLAGVLLMQVGEWYATRLDRISENKHRQEMIAKHLGAERTANDKKEE</sequence>
<evidence type="ECO:0000313" key="2">
    <source>
        <dbReference type="EMBL" id="AYO44895.1"/>
    </source>
</evidence>
<dbReference type="GO" id="GO:0006888">
    <property type="term" value="P:endoplasmic reticulum to Golgi vesicle-mediated transport"/>
    <property type="evidence" value="ECO:0007669"/>
    <property type="project" value="TreeGrafter"/>
</dbReference>
<name>A0A3G2S9X2_MALR7</name>
<organism evidence="2 3">
    <name type="scientific">Malassezia restricta (strain ATCC 96810 / NBRC 103918 / CBS 7877)</name>
    <name type="common">Seborrheic dermatitis infection agent</name>
    <dbReference type="NCBI Taxonomy" id="425264"/>
    <lineage>
        <taxon>Eukaryota</taxon>
        <taxon>Fungi</taxon>
        <taxon>Dikarya</taxon>
        <taxon>Basidiomycota</taxon>
        <taxon>Ustilaginomycotina</taxon>
        <taxon>Malasseziomycetes</taxon>
        <taxon>Malasseziales</taxon>
        <taxon>Malasseziaceae</taxon>
        <taxon>Malassezia</taxon>
    </lineage>
</organism>
<dbReference type="InterPro" id="IPR013248">
    <property type="entry name" value="Psh3/Shr3"/>
</dbReference>
<evidence type="ECO:0000256" key="1">
    <source>
        <dbReference type="SAM" id="Phobius"/>
    </source>
</evidence>
<dbReference type="OrthoDB" id="5229808at2759"/>
<feature type="transmembrane region" description="Helical" evidence="1">
    <location>
        <begin position="7"/>
        <end position="25"/>
    </location>
</feature>
<gene>
    <name evidence="2" type="primary">SHR3</name>
    <name evidence="2" type="ORF">DNF11_3945</name>
</gene>
<keyword evidence="1" id="KW-0472">Membrane</keyword>
<feature type="transmembrane region" description="Helical" evidence="1">
    <location>
        <begin position="55"/>
        <end position="73"/>
    </location>
</feature>
<feature type="transmembrane region" description="Helical" evidence="1">
    <location>
        <begin position="85"/>
        <end position="104"/>
    </location>
</feature>
<protein>
    <submittedName>
        <fullName evidence="2">Secretory component protein SHR3</fullName>
    </submittedName>
</protein>
<reference evidence="2 3" key="1">
    <citation type="submission" date="2018-10" db="EMBL/GenBank/DDBJ databases">
        <title>Complete genome sequence of Malassezia restricta CBS 7877.</title>
        <authorList>
            <person name="Morand S.C."/>
            <person name="Bertignac M."/>
            <person name="Iltis A."/>
            <person name="Kolder I."/>
            <person name="Pirovano W."/>
            <person name="Jourdain R."/>
            <person name="Clavaud C."/>
        </authorList>
    </citation>
    <scope>NUCLEOTIDE SEQUENCE [LARGE SCALE GENOMIC DNA]</scope>
    <source>
        <strain evidence="2 3">CBS 7877</strain>
    </source>
</reference>
<dbReference type="Proteomes" id="UP000269793">
    <property type="component" value="Chromosome VIII"/>
</dbReference>
<dbReference type="EMBL" id="CP033155">
    <property type="protein sequence ID" value="AYO44895.1"/>
    <property type="molecule type" value="Genomic_DNA"/>
</dbReference>
<dbReference type="AlphaFoldDB" id="A0A3G2S9X2"/>
<keyword evidence="1" id="KW-1133">Transmembrane helix</keyword>
<keyword evidence="1" id="KW-0812">Transmembrane</keyword>